<dbReference type="PROSITE" id="PS50048">
    <property type="entry name" value="ZN2_CY6_FUNGAL_2"/>
    <property type="match status" value="1"/>
</dbReference>
<dbReference type="InterPro" id="IPR051711">
    <property type="entry name" value="Stress_Response_Reg"/>
</dbReference>
<dbReference type="GO" id="GO:0008270">
    <property type="term" value="F:zinc ion binding"/>
    <property type="evidence" value="ECO:0007669"/>
    <property type="project" value="InterPro"/>
</dbReference>
<organism evidence="7 8">
    <name type="scientific">Coemansia reversa (strain ATCC 12441 / NRRL 1564)</name>
    <dbReference type="NCBI Taxonomy" id="763665"/>
    <lineage>
        <taxon>Eukaryota</taxon>
        <taxon>Fungi</taxon>
        <taxon>Fungi incertae sedis</taxon>
        <taxon>Zoopagomycota</taxon>
        <taxon>Kickxellomycotina</taxon>
        <taxon>Kickxellomycetes</taxon>
        <taxon>Kickxellales</taxon>
        <taxon>Kickxellaceae</taxon>
        <taxon>Coemansia</taxon>
    </lineage>
</organism>
<evidence type="ECO:0000256" key="5">
    <source>
        <dbReference type="ARBA" id="ARBA00023242"/>
    </source>
</evidence>
<keyword evidence="5" id="KW-0539">Nucleus</keyword>
<dbReference type="EMBL" id="KZ303486">
    <property type="protein sequence ID" value="PIA19504.1"/>
    <property type="molecule type" value="Genomic_DNA"/>
</dbReference>
<keyword evidence="3" id="KW-0238">DNA-binding</keyword>
<dbReference type="AlphaFoldDB" id="A0A2G5BKE3"/>
<dbReference type="GO" id="GO:0043565">
    <property type="term" value="F:sequence-specific DNA binding"/>
    <property type="evidence" value="ECO:0007669"/>
    <property type="project" value="TreeGrafter"/>
</dbReference>
<evidence type="ECO:0000256" key="3">
    <source>
        <dbReference type="ARBA" id="ARBA00023125"/>
    </source>
</evidence>
<dbReference type="PANTHER" id="PTHR47540:SF2">
    <property type="entry name" value="ZN(II)2CYS6 TRANSCRIPTION FACTOR (EUROFUNG)"/>
    <property type="match status" value="1"/>
</dbReference>
<evidence type="ECO:0000259" key="6">
    <source>
        <dbReference type="PROSITE" id="PS50048"/>
    </source>
</evidence>
<dbReference type="PROSITE" id="PS00463">
    <property type="entry name" value="ZN2_CY6_FUNGAL_1"/>
    <property type="match status" value="1"/>
</dbReference>
<dbReference type="CDD" id="cd00067">
    <property type="entry name" value="GAL4"/>
    <property type="match status" value="1"/>
</dbReference>
<protein>
    <recommendedName>
        <fullName evidence="6">Zn(2)-C6 fungal-type domain-containing protein</fullName>
    </recommendedName>
</protein>
<accession>A0A2G5BKE3</accession>
<reference evidence="7 8" key="1">
    <citation type="journal article" date="2015" name="Genome Biol. Evol.">
        <title>Phylogenomic analyses indicate that early fungi evolved digesting cell walls of algal ancestors of land plants.</title>
        <authorList>
            <person name="Chang Y."/>
            <person name="Wang S."/>
            <person name="Sekimoto S."/>
            <person name="Aerts A.L."/>
            <person name="Choi C."/>
            <person name="Clum A."/>
            <person name="LaButti K.M."/>
            <person name="Lindquist E.A."/>
            <person name="Yee Ngan C."/>
            <person name="Ohm R.A."/>
            <person name="Salamov A.A."/>
            <person name="Grigoriev I.V."/>
            <person name="Spatafora J.W."/>
            <person name="Berbee M.L."/>
        </authorList>
    </citation>
    <scope>NUCLEOTIDE SEQUENCE [LARGE SCALE GENOMIC DNA]</scope>
    <source>
        <strain evidence="7 8">NRRL 1564</strain>
    </source>
</reference>
<proteinExistence type="predicted"/>
<evidence type="ECO:0000256" key="2">
    <source>
        <dbReference type="ARBA" id="ARBA00023015"/>
    </source>
</evidence>
<dbReference type="GO" id="GO:0005634">
    <property type="term" value="C:nucleus"/>
    <property type="evidence" value="ECO:0007669"/>
    <property type="project" value="UniProtKB-SubCell"/>
</dbReference>
<evidence type="ECO:0000256" key="4">
    <source>
        <dbReference type="ARBA" id="ARBA00023163"/>
    </source>
</evidence>
<dbReference type="InterPro" id="IPR036864">
    <property type="entry name" value="Zn2-C6_fun-type_DNA-bd_sf"/>
</dbReference>
<keyword evidence="8" id="KW-1185">Reference proteome</keyword>
<dbReference type="Gene3D" id="4.10.240.10">
    <property type="entry name" value="Zn(2)-C6 fungal-type DNA-binding domain"/>
    <property type="match status" value="1"/>
</dbReference>
<dbReference type="Proteomes" id="UP000242474">
    <property type="component" value="Unassembled WGS sequence"/>
</dbReference>
<dbReference type="GO" id="GO:0045944">
    <property type="term" value="P:positive regulation of transcription by RNA polymerase II"/>
    <property type="evidence" value="ECO:0007669"/>
    <property type="project" value="TreeGrafter"/>
</dbReference>
<dbReference type="GO" id="GO:0000981">
    <property type="term" value="F:DNA-binding transcription factor activity, RNA polymerase II-specific"/>
    <property type="evidence" value="ECO:0007669"/>
    <property type="project" value="InterPro"/>
</dbReference>
<dbReference type="PANTHER" id="PTHR47540">
    <property type="entry name" value="THIAMINE REPRESSIBLE GENES REGULATORY PROTEIN THI5"/>
    <property type="match status" value="1"/>
</dbReference>
<keyword evidence="2" id="KW-0805">Transcription regulation</keyword>
<dbReference type="SMART" id="SM00066">
    <property type="entry name" value="GAL4"/>
    <property type="match status" value="1"/>
</dbReference>
<dbReference type="InterPro" id="IPR001138">
    <property type="entry name" value="Zn2Cys6_DnaBD"/>
</dbReference>
<evidence type="ECO:0000313" key="7">
    <source>
        <dbReference type="EMBL" id="PIA19504.1"/>
    </source>
</evidence>
<comment type="subcellular location">
    <subcellularLocation>
        <location evidence="1">Nucleus</location>
    </subcellularLocation>
</comment>
<dbReference type="SUPFAM" id="SSF57701">
    <property type="entry name" value="Zn2/Cys6 DNA-binding domain"/>
    <property type="match status" value="1"/>
</dbReference>
<feature type="domain" description="Zn(2)-C6 fungal-type" evidence="6">
    <location>
        <begin position="24"/>
        <end position="54"/>
    </location>
</feature>
<evidence type="ECO:0000256" key="1">
    <source>
        <dbReference type="ARBA" id="ARBA00004123"/>
    </source>
</evidence>
<dbReference type="Pfam" id="PF00172">
    <property type="entry name" value="Zn_clus"/>
    <property type="match status" value="1"/>
</dbReference>
<gene>
    <name evidence="7" type="ORF">COEREDRAFT_36530</name>
</gene>
<dbReference type="OrthoDB" id="39175at2759"/>
<evidence type="ECO:0000313" key="8">
    <source>
        <dbReference type="Proteomes" id="UP000242474"/>
    </source>
</evidence>
<keyword evidence="4" id="KW-0804">Transcription</keyword>
<sequence length="57" mass="6544">MERGGNLASTTSQQSVAQPRIDRACKMCRRRKVRCDGMRPSCNFCITKKFECVYEPV</sequence>
<feature type="non-terminal residue" evidence="7">
    <location>
        <position position="57"/>
    </location>
</feature>
<name>A0A2G5BKE3_COERN</name>